<organism evidence="1 2">
    <name type="scientific">Luteitalea pratensis</name>
    <dbReference type="NCBI Taxonomy" id="1855912"/>
    <lineage>
        <taxon>Bacteria</taxon>
        <taxon>Pseudomonadati</taxon>
        <taxon>Acidobacteriota</taxon>
        <taxon>Vicinamibacteria</taxon>
        <taxon>Vicinamibacterales</taxon>
        <taxon>Vicinamibacteraceae</taxon>
        <taxon>Luteitalea</taxon>
    </lineage>
</organism>
<reference evidence="2" key="2">
    <citation type="submission" date="2016-04" db="EMBL/GenBank/DDBJ databases">
        <title>First Complete Genome Sequence of a Subdivision 6 Acidobacterium.</title>
        <authorList>
            <person name="Huang S."/>
            <person name="Vieira S."/>
            <person name="Bunk B."/>
            <person name="Riedel T."/>
            <person name="Sproeer C."/>
            <person name="Overmann J."/>
        </authorList>
    </citation>
    <scope>NUCLEOTIDE SEQUENCE [LARGE SCALE GENOMIC DNA]</scope>
    <source>
        <strain evidence="2">DSM 100886 HEG_-6_39</strain>
    </source>
</reference>
<protein>
    <submittedName>
        <fullName evidence="1">Uncharacterized protein</fullName>
    </submittedName>
</protein>
<gene>
    <name evidence="1" type="ORF">LuPra_03573</name>
</gene>
<evidence type="ECO:0000313" key="1">
    <source>
        <dbReference type="EMBL" id="AMY10343.1"/>
    </source>
</evidence>
<dbReference type="EMBL" id="CP015136">
    <property type="protein sequence ID" value="AMY10343.1"/>
    <property type="molecule type" value="Genomic_DNA"/>
</dbReference>
<dbReference type="KEGG" id="abac:LuPra_03573"/>
<sequence length="341" mass="39369">MRLLALLVVGATLPLLWHPVMARLSTRAVQPSYLPALEAARERIAFRPGPIEDLHRLKPSYVFIGDSMLGTRIDAGYLAGLLGKDVAMLARAGTGPAYWYLSFKNYLIASGERPRVTFFFFRDLNMTDPLFRLTGPFRWSLDEVAGPEEPALNDVIAARVRGPWFRVHNTVNTVYGIDRANAWVERQLYDWPTRLWTRDEPSRRAWLDKMNFEIMGLDRLRPMAAADLQAAEDAEADFDRFVPRSVLPLIIDLAKQHDMKVCFVRVQRRPVGNKAPEQSPRMQAYVREFRAYVEQQGMYFHDDTGDPMQTLAMYEDGDHIARAHRQRYTRQFRANLNQLLR</sequence>
<accession>A0A143PQC5</accession>
<name>A0A143PQC5_LUTPR</name>
<keyword evidence="2" id="KW-1185">Reference proteome</keyword>
<proteinExistence type="predicted"/>
<evidence type="ECO:0000313" key="2">
    <source>
        <dbReference type="Proteomes" id="UP000076079"/>
    </source>
</evidence>
<dbReference type="AlphaFoldDB" id="A0A143PQC5"/>
<dbReference type="Proteomes" id="UP000076079">
    <property type="component" value="Chromosome"/>
</dbReference>
<dbReference type="STRING" id="1855912.LuPra_03573"/>
<reference evidence="1 2" key="1">
    <citation type="journal article" date="2016" name="Genome Announc.">
        <title>First Complete Genome Sequence of a Subdivision 6 Acidobacterium Strain.</title>
        <authorList>
            <person name="Huang S."/>
            <person name="Vieira S."/>
            <person name="Bunk B."/>
            <person name="Riedel T."/>
            <person name="Sproer C."/>
            <person name="Overmann J."/>
        </authorList>
    </citation>
    <scope>NUCLEOTIDE SEQUENCE [LARGE SCALE GENOMIC DNA]</scope>
    <source>
        <strain evidence="2">DSM 100886 HEG_-6_39</strain>
    </source>
</reference>